<dbReference type="InterPro" id="IPR004896">
    <property type="entry name" value="PucC-rel"/>
</dbReference>
<dbReference type="CDD" id="cd06176">
    <property type="entry name" value="MFS_BCD_PucC-like"/>
    <property type="match status" value="1"/>
</dbReference>
<evidence type="ECO:0000256" key="1">
    <source>
        <dbReference type="ARBA" id="ARBA00004141"/>
    </source>
</evidence>
<dbReference type="PANTHER" id="PTHR23538">
    <property type="entry name" value="44.5 KD BACTERIOCHLOROPHYLL SYNTHASE SUBUNIT"/>
    <property type="match status" value="1"/>
</dbReference>
<dbReference type="Proteomes" id="UP000694001">
    <property type="component" value="Chromosome"/>
</dbReference>
<comment type="subcellular location">
    <subcellularLocation>
        <location evidence="1">Membrane</location>
        <topology evidence="1">Multi-pass membrane protein</topology>
    </subcellularLocation>
</comment>
<keyword evidence="4 5" id="KW-0472">Membrane</keyword>
<feature type="transmembrane region" description="Helical" evidence="5">
    <location>
        <begin position="211"/>
        <end position="231"/>
    </location>
</feature>
<keyword evidence="2 5" id="KW-0812">Transmembrane</keyword>
<dbReference type="AlphaFoldDB" id="A0A975U3C7"/>
<dbReference type="RefSeq" id="WP_218286283.1">
    <property type="nucleotide sequence ID" value="NZ_CP076448.1"/>
</dbReference>
<evidence type="ECO:0000256" key="5">
    <source>
        <dbReference type="SAM" id="Phobius"/>
    </source>
</evidence>
<evidence type="ECO:0000256" key="3">
    <source>
        <dbReference type="ARBA" id="ARBA00022989"/>
    </source>
</evidence>
<feature type="transmembrane region" description="Helical" evidence="5">
    <location>
        <begin position="180"/>
        <end position="199"/>
    </location>
</feature>
<dbReference type="PIRSF" id="PIRSF016565">
    <property type="entry name" value="PucC"/>
    <property type="match status" value="1"/>
</dbReference>
<accession>A0A975U3C7</accession>
<reference evidence="6" key="1">
    <citation type="submission" date="2021-06" db="EMBL/GenBank/DDBJ databases">
        <title>Elioraea tepida, sp. nov., a moderately thermophilic aerobic anoxygenic phototrophic bacterium isolated from an alkaline siliceous hot spring mat community in Yellowstone National Park, WY, USA.</title>
        <authorList>
            <person name="Saini M.K."/>
            <person name="Yoshida S."/>
            <person name="Sebastian A."/>
            <person name="Hirose S."/>
            <person name="Hara E."/>
            <person name="Tamaki H."/>
            <person name="Soulier N.T."/>
            <person name="Albert I."/>
            <person name="Hanada S."/>
            <person name="Bryant D.A."/>
            <person name="Tank M."/>
        </authorList>
    </citation>
    <scope>NUCLEOTIDE SEQUENCE</scope>
    <source>
        <strain evidence="6">MS-P2</strain>
    </source>
</reference>
<organism evidence="6 7">
    <name type="scientific">Elioraea tepida</name>
    <dbReference type="NCBI Taxonomy" id="2843330"/>
    <lineage>
        <taxon>Bacteria</taxon>
        <taxon>Pseudomonadati</taxon>
        <taxon>Pseudomonadota</taxon>
        <taxon>Alphaproteobacteria</taxon>
        <taxon>Acetobacterales</taxon>
        <taxon>Elioraeaceae</taxon>
        <taxon>Elioraea</taxon>
    </lineage>
</organism>
<evidence type="ECO:0000256" key="4">
    <source>
        <dbReference type="ARBA" id="ARBA00023136"/>
    </source>
</evidence>
<proteinExistence type="predicted"/>
<feature type="transmembrane region" description="Helical" evidence="5">
    <location>
        <begin position="388"/>
        <end position="411"/>
    </location>
</feature>
<feature type="transmembrane region" description="Helical" evidence="5">
    <location>
        <begin position="431"/>
        <end position="455"/>
    </location>
</feature>
<feature type="transmembrane region" description="Helical" evidence="5">
    <location>
        <begin position="140"/>
        <end position="159"/>
    </location>
</feature>
<feature type="transmembrane region" description="Helical" evidence="5">
    <location>
        <begin position="355"/>
        <end position="376"/>
    </location>
</feature>
<keyword evidence="7" id="KW-1185">Reference proteome</keyword>
<evidence type="ECO:0000256" key="2">
    <source>
        <dbReference type="ARBA" id="ARBA00022692"/>
    </source>
</evidence>
<dbReference type="Pfam" id="PF03209">
    <property type="entry name" value="PUCC"/>
    <property type="match status" value="1"/>
</dbReference>
<feature type="transmembrane region" description="Helical" evidence="5">
    <location>
        <begin position="60"/>
        <end position="84"/>
    </location>
</feature>
<dbReference type="PANTHER" id="PTHR23538:SF1">
    <property type="entry name" value="44.5 KD BACTERIOCHLOROPHYLL SYNTHASE SUBUNIT"/>
    <property type="match status" value="1"/>
</dbReference>
<name>A0A975U3C7_9PROT</name>
<evidence type="ECO:0000313" key="6">
    <source>
        <dbReference type="EMBL" id="QXM25227.1"/>
    </source>
</evidence>
<sequence length="475" mass="48717">MNRISQKAMRLWVEAGPRFLPFADAASPELPLPRLLRLSLVQVSVGISLVLLVGTLNRVMIAELGLAASIVASMIALPVLFAPFRALIGYRSDTYRCVLGWRRVPFLFHGAMLQFGGLAIMPFALLVLAGEGQAARAPAWIGQVSAAIAFLLVGGGLHTTQTVELALATDLCRPEQRPNMVGLMYAMLLVGMIGSALVFGLALEPFSPGRLIQVIQGSAVVTLALNGIALWKQEPRRRGLDAQPSDDPGFAEAIALYLSANRAVARLVAIGLGTMAFGMQDVLLEPYGGEVLGMTVSETTRLTASLAGGSLAGFALASRVLSRGADPFRMALGGGIAGVAGFAAVLAAAPLGSAALFVVGVLAVGFGGGLFGLGTLTATMNLAPKDQVGLALGAWGAVQATAAGVGVALGAPIRDLAQASQNLVAALGPAAGYTLVFALEIALLLAALATMLPLLSRAGAAAPAHGYPRNISVSR</sequence>
<feature type="transmembrane region" description="Helical" evidence="5">
    <location>
        <begin position="302"/>
        <end position="321"/>
    </location>
</feature>
<keyword evidence="3 5" id="KW-1133">Transmembrane helix</keyword>
<evidence type="ECO:0000313" key="7">
    <source>
        <dbReference type="Proteomes" id="UP000694001"/>
    </source>
</evidence>
<feature type="transmembrane region" description="Helical" evidence="5">
    <location>
        <begin position="104"/>
        <end position="128"/>
    </location>
</feature>
<feature type="transmembrane region" description="Helical" evidence="5">
    <location>
        <begin position="35"/>
        <end position="54"/>
    </location>
</feature>
<gene>
    <name evidence="6" type="ORF">KO353_02975</name>
</gene>
<protein>
    <submittedName>
        <fullName evidence="6">PucC family protein</fullName>
    </submittedName>
</protein>
<dbReference type="KEGG" id="elio:KO353_02975"/>
<feature type="transmembrane region" description="Helical" evidence="5">
    <location>
        <begin position="263"/>
        <end position="282"/>
    </location>
</feature>
<dbReference type="GO" id="GO:0016020">
    <property type="term" value="C:membrane"/>
    <property type="evidence" value="ECO:0007669"/>
    <property type="project" value="UniProtKB-SubCell"/>
</dbReference>
<feature type="transmembrane region" description="Helical" evidence="5">
    <location>
        <begin position="328"/>
        <end position="349"/>
    </location>
</feature>
<dbReference type="InterPro" id="IPR026036">
    <property type="entry name" value="PucC"/>
</dbReference>
<dbReference type="EMBL" id="CP076448">
    <property type="protein sequence ID" value="QXM25227.1"/>
    <property type="molecule type" value="Genomic_DNA"/>
</dbReference>